<dbReference type="PANTHER" id="PTHR11579:SF18">
    <property type="entry name" value="PROTEIN-L-ISOASPARTATE O-METHYLTRANSFERASE"/>
    <property type="match status" value="1"/>
</dbReference>
<dbReference type="SUPFAM" id="SSF53335">
    <property type="entry name" value="S-adenosyl-L-methionine-dependent methyltransferases"/>
    <property type="match status" value="1"/>
</dbReference>
<evidence type="ECO:0000313" key="5">
    <source>
        <dbReference type="Proteomes" id="UP000321085"/>
    </source>
</evidence>
<dbReference type="AlphaFoldDB" id="A0A512BR44"/>
<dbReference type="GO" id="GO:0004719">
    <property type="term" value="F:protein-L-isoaspartate (D-aspartate) O-methyltransferase activity"/>
    <property type="evidence" value="ECO:0007669"/>
    <property type="project" value="InterPro"/>
</dbReference>
<dbReference type="Proteomes" id="UP000321085">
    <property type="component" value="Unassembled WGS sequence"/>
</dbReference>
<dbReference type="GO" id="GO:0005737">
    <property type="term" value="C:cytoplasm"/>
    <property type="evidence" value="ECO:0007669"/>
    <property type="project" value="TreeGrafter"/>
</dbReference>
<evidence type="ECO:0000256" key="1">
    <source>
        <dbReference type="ARBA" id="ARBA00005369"/>
    </source>
</evidence>
<dbReference type="InterPro" id="IPR000682">
    <property type="entry name" value="PCMT"/>
</dbReference>
<keyword evidence="4" id="KW-0808">Transferase</keyword>
<organism evidence="4 5">
    <name type="scientific">Microvirga aerophila</name>
    <dbReference type="NCBI Taxonomy" id="670291"/>
    <lineage>
        <taxon>Bacteria</taxon>
        <taxon>Pseudomonadati</taxon>
        <taxon>Pseudomonadota</taxon>
        <taxon>Alphaproteobacteria</taxon>
        <taxon>Hyphomicrobiales</taxon>
        <taxon>Methylobacteriaceae</taxon>
        <taxon>Microvirga</taxon>
    </lineage>
</organism>
<comment type="similarity">
    <text evidence="1">Belongs to the methyltransferase superfamily. L-isoaspartyl/D-aspartyl protein methyltransferase family.</text>
</comment>
<evidence type="ECO:0000256" key="3">
    <source>
        <dbReference type="ARBA" id="ARBA00030757"/>
    </source>
</evidence>
<accession>A0A512BR44</accession>
<dbReference type="GO" id="GO:0032259">
    <property type="term" value="P:methylation"/>
    <property type="evidence" value="ECO:0007669"/>
    <property type="project" value="UniProtKB-KW"/>
</dbReference>
<evidence type="ECO:0000256" key="2">
    <source>
        <dbReference type="ARBA" id="ARBA00013346"/>
    </source>
</evidence>
<dbReference type="Pfam" id="PF01135">
    <property type="entry name" value="PCMT"/>
    <property type="match status" value="1"/>
</dbReference>
<reference evidence="4 5" key="1">
    <citation type="submission" date="2019-07" db="EMBL/GenBank/DDBJ databases">
        <title>Whole genome shotgun sequence of Microvirga aerophila NBRC 106136.</title>
        <authorList>
            <person name="Hosoyama A."/>
            <person name="Uohara A."/>
            <person name="Ohji S."/>
            <person name="Ichikawa N."/>
        </authorList>
    </citation>
    <scope>NUCLEOTIDE SEQUENCE [LARGE SCALE GENOMIC DNA]</scope>
    <source>
        <strain evidence="4 5">NBRC 106136</strain>
    </source>
</reference>
<comment type="caution">
    <text evidence="4">The sequence shown here is derived from an EMBL/GenBank/DDBJ whole genome shotgun (WGS) entry which is preliminary data.</text>
</comment>
<proteinExistence type="inferred from homology"/>
<dbReference type="OrthoDB" id="9810066at2"/>
<dbReference type="PANTHER" id="PTHR11579">
    <property type="entry name" value="PROTEIN-L-ISOASPARTATE O-METHYLTRANSFERASE"/>
    <property type="match status" value="1"/>
</dbReference>
<evidence type="ECO:0000313" key="4">
    <source>
        <dbReference type="EMBL" id="GEO14493.1"/>
    </source>
</evidence>
<keyword evidence="5" id="KW-1185">Reference proteome</keyword>
<name>A0A512BR44_9HYPH</name>
<sequence>MTDHHPGPGPIHFPFLPDDHRVDEQAIGAASFVLSLRARGIRDIALLRAMELVPREVFAPRRFSDLSRTDVALPLPCGQTMTAPRTVAAMLLALGVQPGQRVLEVGTGTGYVTALLAKLRAEVHSVERFNTLAESAAQHLRIVEASGTRLEVGDGLAARPRDRFDRILLNGAVGAVPSSVTSLLAPGGRLVGALSAGGAPRLVRIDRQEDGELRQEPGANLRIAPLVTGVATTL</sequence>
<dbReference type="EMBL" id="BJYU01000024">
    <property type="protein sequence ID" value="GEO14493.1"/>
    <property type="molecule type" value="Genomic_DNA"/>
</dbReference>
<dbReference type="Gene3D" id="3.40.50.150">
    <property type="entry name" value="Vaccinia Virus protein VP39"/>
    <property type="match status" value="1"/>
</dbReference>
<gene>
    <name evidence="4" type="primary">pcm_1</name>
    <name evidence="4" type="ORF">MAE02_21890</name>
</gene>
<dbReference type="RefSeq" id="WP_114186255.1">
    <property type="nucleotide sequence ID" value="NZ_BJYU01000024.1"/>
</dbReference>
<protein>
    <recommendedName>
        <fullName evidence="2">Protein-L-isoaspartate O-methyltransferase</fullName>
    </recommendedName>
    <alternativeName>
        <fullName evidence="3">Protein L-isoaspartyl methyltransferase</fullName>
    </alternativeName>
</protein>
<keyword evidence="4" id="KW-0489">Methyltransferase</keyword>
<dbReference type="CDD" id="cd02440">
    <property type="entry name" value="AdoMet_MTases"/>
    <property type="match status" value="1"/>
</dbReference>
<dbReference type="InterPro" id="IPR029063">
    <property type="entry name" value="SAM-dependent_MTases_sf"/>
</dbReference>